<dbReference type="GO" id="GO:0016020">
    <property type="term" value="C:membrane"/>
    <property type="evidence" value="ECO:0007669"/>
    <property type="project" value="InterPro"/>
</dbReference>
<dbReference type="Pfam" id="PF02518">
    <property type="entry name" value="HATPase_c"/>
    <property type="match status" value="1"/>
</dbReference>
<accession>A0A7C9PEV6</accession>
<keyword evidence="7" id="KW-1185">Reference proteome</keyword>
<dbReference type="InterPro" id="IPR003594">
    <property type="entry name" value="HATPase_dom"/>
</dbReference>
<dbReference type="PROSITE" id="PS50109">
    <property type="entry name" value="HIS_KIN"/>
    <property type="match status" value="1"/>
</dbReference>
<dbReference type="InterPro" id="IPR050482">
    <property type="entry name" value="Sensor_HK_TwoCompSys"/>
</dbReference>
<proteinExistence type="predicted"/>
<evidence type="ECO:0000256" key="1">
    <source>
        <dbReference type="ARBA" id="ARBA00022679"/>
    </source>
</evidence>
<keyword evidence="4" id="KW-0812">Transmembrane</keyword>
<reference evidence="6 7" key="1">
    <citation type="submission" date="2020-02" db="EMBL/GenBank/DDBJ databases">
        <title>Ideonella bacterium strain TBM-1.</title>
        <authorList>
            <person name="Chen W.-M."/>
        </authorList>
    </citation>
    <scope>NUCLEOTIDE SEQUENCE [LARGE SCALE GENOMIC DNA]</scope>
    <source>
        <strain evidence="6 7">TBM-1</strain>
    </source>
</reference>
<sequence>MTLPALPPPATGPALRLGSRLLWRLVGATTLLLLALLWMAWHDWREQLATDLPATAELASQLLHDDLAGRAGAFNRPQLTATLAPLAPLARRAAFCAELRNLQGRLMDQGCLPRLPPASLTGAAGPPADFGLLLVGAEPSPADWPWPARAARWLATAGGAPASQTHTLVLPEGLKLGTLELEPDWTHEAGQLGRHLGLIALGGLALLAGLLHIARTATRQWAQDHRQQQQLASHLLNAREQERRRLARELHDELGQSLTALHAEAAVVALVSAGAAGTAPALTQSAQAMRRLLAQMQEGLQRVLADLRPQALDRFGLPSALQALARQTRLHADGTPLTVTLQLPEPWRPLPADHDIHVYRIVQEALTNAWRHSAARHATVSLRPDGDLLHLSVQDDGQASPLQPVQPGHGLLGLHERVAALGGTLRCTHPEGGGLCLSVRLPCPRPTPASAPTAATPPPESPA</sequence>
<dbReference type="GO" id="GO:0046983">
    <property type="term" value="F:protein dimerization activity"/>
    <property type="evidence" value="ECO:0007669"/>
    <property type="project" value="InterPro"/>
</dbReference>
<dbReference type="EMBL" id="JAAGOH010000001">
    <property type="protein sequence ID" value="NDY89851.1"/>
    <property type="molecule type" value="Genomic_DNA"/>
</dbReference>
<evidence type="ECO:0000256" key="3">
    <source>
        <dbReference type="ARBA" id="ARBA00023012"/>
    </source>
</evidence>
<comment type="caution">
    <text evidence="6">The sequence shown here is derived from an EMBL/GenBank/DDBJ whole genome shotgun (WGS) entry which is preliminary data.</text>
</comment>
<feature type="transmembrane region" description="Helical" evidence="4">
    <location>
        <begin position="195"/>
        <end position="214"/>
    </location>
</feature>
<organism evidence="6 7">
    <name type="scientific">Ideonella livida</name>
    <dbReference type="NCBI Taxonomy" id="2707176"/>
    <lineage>
        <taxon>Bacteria</taxon>
        <taxon>Pseudomonadati</taxon>
        <taxon>Pseudomonadota</taxon>
        <taxon>Betaproteobacteria</taxon>
        <taxon>Burkholderiales</taxon>
        <taxon>Sphaerotilaceae</taxon>
        <taxon>Ideonella</taxon>
    </lineage>
</organism>
<evidence type="ECO:0000259" key="5">
    <source>
        <dbReference type="PROSITE" id="PS50109"/>
    </source>
</evidence>
<evidence type="ECO:0000313" key="7">
    <source>
        <dbReference type="Proteomes" id="UP000484255"/>
    </source>
</evidence>
<keyword evidence="4" id="KW-1133">Transmembrane helix</keyword>
<dbReference type="GO" id="GO:0000155">
    <property type="term" value="F:phosphorelay sensor kinase activity"/>
    <property type="evidence" value="ECO:0007669"/>
    <property type="project" value="InterPro"/>
</dbReference>
<dbReference type="InterPro" id="IPR011712">
    <property type="entry name" value="Sig_transdc_His_kin_sub3_dim/P"/>
</dbReference>
<gene>
    <name evidence="6" type="ORF">G3A44_01435</name>
</gene>
<keyword evidence="1" id="KW-0808">Transferase</keyword>
<dbReference type="Gene3D" id="1.20.5.1930">
    <property type="match status" value="1"/>
</dbReference>
<dbReference type="InterPro" id="IPR005467">
    <property type="entry name" value="His_kinase_dom"/>
</dbReference>
<feature type="transmembrane region" description="Helical" evidence="4">
    <location>
        <begin position="21"/>
        <end position="41"/>
    </location>
</feature>
<feature type="domain" description="Histidine kinase" evidence="5">
    <location>
        <begin position="249"/>
        <end position="445"/>
    </location>
</feature>
<dbReference type="PANTHER" id="PTHR24421">
    <property type="entry name" value="NITRATE/NITRITE SENSOR PROTEIN NARX-RELATED"/>
    <property type="match status" value="1"/>
</dbReference>
<dbReference type="Gene3D" id="3.30.565.10">
    <property type="entry name" value="Histidine kinase-like ATPase, C-terminal domain"/>
    <property type="match status" value="1"/>
</dbReference>
<dbReference type="InterPro" id="IPR036890">
    <property type="entry name" value="HATPase_C_sf"/>
</dbReference>
<dbReference type="SUPFAM" id="SSF55874">
    <property type="entry name" value="ATPase domain of HSP90 chaperone/DNA topoisomerase II/histidine kinase"/>
    <property type="match status" value="1"/>
</dbReference>
<dbReference type="RefSeq" id="WP_163455697.1">
    <property type="nucleotide sequence ID" value="NZ_JAAGOH010000001.1"/>
</dbReference>
<dbReference type="Pfam" id="PF07730">
    <property type="entry name" value="HisKA_3"/>
    <property type="match status" value="1"/>
</dbReference>
<dbReference type="CDD" id="cd16917">
    <property type="entry name" value="HATPase_UhpB-NarQ-NarX-like"/>
    <property type="match status" value="1"/>
</dbReference>
<dbReference type="Proteomes" id="UP000484255">
    <property type="component" value="Unassembled WGS sequence"/>
</dbReference>
<evidence type="ECO:0000313" key="6">
    <source>
        <dbReference type="EMBL" id="NDY89851.1"/>
    </source>
</evidence>
<dbReference type="AlphaFoldDB" id="A0A7C9PEV6"/>
<keyword evidence="4" id="KW-0472">Membrane</keyword>
<dbReference type="SMART" id="SM00387">
    <property type="entry name" value="HATPase_c"/>
    <property type="match status" value="1"/>
</dbReference>
<keyword evidence="3" id="KW-0902">Two-component regulatory system</keyword>
<keyword evidence="2 6" id="KW-0418">Kinase</keyword>
<dbReference type="PANTHER" id="PTHR24421:SF58">
    <property type="entry name" value="SIGNAL TRANSDUCTION HISTIDINE-PROTEIN KINASE_PHOSPHATASE UHPB"/>
    <property type="match status" value="1"/>
</dbReference>
<evidence type="ECO:0000256" key="2">
    <source>
        <dbReference type="ARBA" id="ARBA00022777"/>
    </source>
</evidence>
<evidence type="ECO:0000256" key="4">
    <source>
        <dbReference type="SAM" id="Phobius"/>
    </source>
</evidence>
<protein>
    <submittedName>
        <fullName evidence="6">Sensor histidine kinase</fullName>
    </submittedName>
</protein>
<name>A0A7C9PEV6_9BURK</name>